<dbReference type="Proteomes" id="UP001172101">
    <property type="component" value="Unassembled WGS sequence"/>
</dbReference>
<evidence type="ECO:0000313" key="1">
    <source>
        <dbReference type="EMBL" id="KAK0713391.1"/>
    </source>
</evidence>
<protein>
    <submittedName>
        <fullName evidence="1">Uncharacterized protein</fullName>
    </submittedName>
</protein>
<dbReference type="GeneID" id="85328964"/>
<proteinExistence type="predicted"/>
<name>A0AA40DU67_9PEZI</name>
<dbReference type="PANTHER" id="PTHR35043">
    <property type="entry name" value="TRANSCRIPTION FACTOR DOMAIN-CONTAINING PROTEIN"/>
    <property type="match status" value="1"/>
</dbReference>
<keyword evidence="2" id="KW-1185">Reference proteome</keyword>
<sequence length="230" mass="25572">MSFVGFVPEPNCGCGTIGILWNCLSTIALCAWSAQHWDFEDMNHSLNRTIDPLVAPEFAAWDALGHLHAALYILGSVRQFLGFEGWSLKKSFLVTDLGVKIRGDPPLSLNDMEVTFPAAIQLHGLKIEGFPDDRRIDGRSQKDAIGKTLVLMQTIWFLANVLDRLGHIRRGMELYISDGTAEDVISITAGVVIVIVRTVFLVQSFVVLRRAPEAIYAKTQWSSYWAHLGS</sequence>
<gene>
    <name evidence="1" type="ORF">B0T26DRAFT_753503</name>
</gene>
<dbReference type="RefSeq" id="XP_060294714.1">
    <property type="nucleotide sequence ID" value="XM_060445694.1"/>
</dbReference>
<accession>A0AA40DU67</accession>
<reference evidence="1" key="1">
    <citation type="submission" date="2023-06" db="EMBL/GenBank/DDBJ databases">
        <title>Genome-scale phylogeny and comparative genomics of the fungal order Sordariales.</title>
        <authorList>
            <consortium name="Lawrence Berkeley National Laboratory"/>
            <person name="Hensen N."/>
            <person name="Bonometti L."/>
            <person name="Westerberg I."/>
            <person name="Brannstrom I.O."/>
            <person name="Guillou S."/>
            <person name="Cros-Aarteil S."/>
            <person name="Calhoun S."/>
            <person name="Haridas S."/>
            <person name="Kuo A."/>
            <person name="Mondo S."/>
            <person name="Pangilinan J."/>
            <person name="Riley R."/>
            <person name="LaButti K."/>
            <person name="Andreopoulos B."/>
            <person name="Lipzen A."/>
            <person name="Chen C."/>
            <person name="Yanf M."/>
            <person name="Daum C."/>
            <person name="Ng V."/>
            <person name="Clum A."/>
            <person name="Steindorff A."/>
            <person name="Ohm R."/>
            <person name="Martin F."/>
            <person name="Silar P."/>
            <person name="Natvig D."/>
            <person name="Lalanne C."/>
            <person name="Gautier V."/>
            <person name="Ament-velasquez S.L."/>
            <person name="Kruys A."/>
            <person name="Hutchinson M.I."/>
            <person name="Powell A.J."/>
            <person name="Barry K."/>
            <person name="Miller A.N."/>
            <person name="Grigoriev I.V."/>
            <person name="Debuchy R."/>
            <person name="Gladieux P."/>
            <person name="Thoren M.H."/>
            <person name="Johannesson H."/>
        </authorList>
    </citation>
    <scope>NUCLEOTIDE SEQUENCE</scope>
    <source>
        <strain evidence="1">SMH2392-1A</strain>
    </source>
</reference>
<dbReference type="EMBL" id="JAUIRO010000005">
    <property type="protein sequence ID" value="KAK0713391.1"/>
    <property type="molecule type" value="Genomic_DNA"/>
</dbReference>
<dbReference type="PANTHER" id="PTHR35043:SF7">
    <property type="entry name" value="TRANSCRIPTION FACTOR DOMAIN-CONTAINING PROTEIN"/>
    <property type="match status" value="1"/>
</dbReference>
<dbReference type="AlphaFoldDB" id="A0AA40DU67"/>
<organism evidence="1 2">
    <name type="scientific">Lasiosphaeria miniovina</name>
    <dbReference type="NCBI Taxonomy" id="1954250"/>
    <lineage>
        <taxon>Eukaryota</taxon>
        <taxon>Fungi</taxon>
        <taxon>Dikarya</taxon>
        <taxon>Ascomycota</taxon>
        <taxon>Pezizomycotina</taxon>
        <taxon>Sordariomycetes</taxon>
        <taxon>Sordariomycetidae</taxon>
        <taxon>Sordariales</taxon>
        <taxon>Lasiosphaeriaceae</taxon>
        <taxon>Lasiosphaeria</taxon>
    </lineage>
</organism>
<comment type="caution">
    <text evidence="1">The sequence shown here is derived from an EMBL/GenBank/DDBJ whole genome shotgun (WGS) entry which is preliminary data.</text>
</comment>
<evidence type="ECO:0000313" key="2">
    <source>
        <dbReference type="Proteomes" id="UP001172101"/>
    </source>
</evidence>